<dbReference type="RefSeq" id="WP_079688525.1">
    <property type="nucleotide sequence ID" value="NZ_FUZU01000003.1"/>
</dbReference>
<dbReference type="EMBL" id="FUZU01000003">
    <property type="protein sequence ID" value="SKC81442.1"/>
    <property type="molecule type" value="Genomic_DNA"/>
</dbReference>
<accession>A0A1T5LZP3</accession>
<dbReference type="AlphaFoldDB" id="A0A1T5LZP3"/>
<name>A0A1T5LZP3_9BACT</name>
<dbReference type="InterPro" id="IPR025847">
    <property type="entry name" value="MEDS_domain"/>
</dbReference>
<evidence type="ECO:0000313" key="2">
    <source>
        <dbReference type="EMBL" id="SKC81442.1"/>
    </source>
</evidence>
<organism evidence="2 3">
    <name type="scientific">Ohtaekwangia koreensis</name>
    <dbReference type="NCBI Taxonomy" id="688867"/>
    <lineage>
        <taxon>Bacteria</taxon>
        <taxon>Pseudomonadati</taxon>
        <taxon>Bacteroidota</taxon>
        <taxon>Cytophagia</taxon>
        <taxon>Cytophagales</taxon>
        <taxon>Fulvivirgaceae</taxon>
        <taxon>Ohtaekwangia</taxon>
    </lineage>
</organism>
<reference evidence="2 3" key="1">
    <citation type="submission" date="2017-02" db="EMBL/GenBank/DDBJ databases">
        <authorList>
            <person name="Peterson S.W."/>
        </authorList>
    </citation>
    <scope>NUCLEOTIDE SEQUENCE [LARGE SCALE GENOMIC DNA]</scope>
    <source>
        <strain evidence="2 3">DSM 25262</strain>
    </source>
</reference>
<evidence type="ECO:0000313" key="3">
    <source>
        <dbReference type="Proteomes" id="UP000190961"/>
    </source>
</evidence>
<dbReference type="OrthoDB" id="9782655at2"/>
<dbReference type="Pfam" id="PF14417">
    <property type="entry name" value="MEDS"/>
    <property type="match status" value="1"/>
</dbReference>
<protein>
    <submittedName>
        <fullName evidence="2">MEDS: MEthanogen/methylotroph, DcmR Sensory domain</fullName>
    </submittedName>
</protein>
<sequence>MGALQVNSDWQKENSDVFWAEIAPCDHVVQIYETDDSFLELLLGFVAGGINAGECVIVIATASHLRALNYKLQLAGFDVTSENELYIPLDAEATLSKFMVNDWPDETLFVHLVSDIIAKARLGGRPVRAFGEMVAVLWARGHVGATVRLEQLWNKFCETQAFCLFCAYPQSGFTQDATESVMHICGTHSKMITTNEEGTGNILYRTITQKAVG</sequence>
<gene>
    <name evidence="2" type="ORF">SAMN05660236_3951</name>
</gene>
<dbReference type="Proteomes" id="UP000190961">
    <property type="component" value="Unassembled WGS sequence"/>
</dbReference>
<proteinExistence type="predicted"/>
<keyword evidence="3" id="KW-1185">Reference proteome</keyword>
<feature type="domain" description="MEDS" evidence="1">
    <location>
        <begin position="26"/>
        <end position="182"/>
    </location>
</feature>
<evidence type="ECO:0000259" key="1">
    <source>
        <dbReference type="Pfam" id="PF14417"/>
    </source>
</evidence>
<dbReference type="STRING" id="688867.SAMN05660236_3951"/>